<accession>J9CQK9</accession>
<dbReference type="SUPFAM" id="SSF52266">
    <property type="entry name" value="SGNH hydrolase"/>
    <property type="match status" value="1"/>
</dbReference>
<evidence type="ECO:0000259" key="3">
    <source>
        <dbReference type="Pfam" id="PF13472"/>
    </source>
</evidence>
<dbReference type="InterPro" id="IPR013830">
    <property type="entry name" value="SGNH_hydro"/>
</dbReference>
<dbReference type="InterPro" id="IPR012338">
    <property type="entry name" value="Beta-lactam/transpept-like"/>
</dbReference>
<dbReference type="InterPro" id="IPR036514">
    <property type="entry name" value="SGNH_hydro_sf"/>
</dbReference>
<feature type="domain" description="Beta-lactamase-related" evidence="2">
    <location>
        <begin position="16"/>
        <end position="351"/>
    </location>
</feature>
<dbReference type="InterPro" id="IPR001466">
    <property type="entry name" value="Beta-lactam-related"/>
</dbReference>
<evidence type="ECO:0000313" key="4">
    <source>
        <dbReference type="EMBL" id="EJX02436.1"/>
    </source>
</evidence>
<dbReference type="PANTHER" id="PTHR43283:SF11">
    <property type="entry name" value="BETA-LACTAMASE-RELATED DOMAIN-CONTAINING PROTEIN"/>
    <property type="match status" value="1"/>
</dbReference>
<evidence type="ECO:0000256" key="1">
    <source>
        <dbReference type="ARBA" id="ARBA00022801"/>
    </source>
</evidence>
<name>J9CQK9_9ZZZZ</name>
<dbReference type="PANTHER" id="PTHR43283">
    <property type="entry name" value="BETA-LACTAMASE-RELATED"/>
    <property type="match status" value="1"/>
</dbReference>
<dbReference type="EMBL" id="AMCI01002544">
    <property type="protein sequence ID" value="EJX02436.1"/>
    <property type="molecule type" value="Genomic_DNA"/>
</dbReference>
<reference evidence="4" key="1">
    <citation type="journal article" date="2012" name="PLoS ONE">
        <title>Gene sets for utilization of primary and secondary nutrition supplies in the distal gut of endangered iberian lynx.</title>
        <authorList>
            <person name="Alcaide M."/>
            <person name="Messina E."/>
            <person name="Richter M."/>
            <person name="Bargiela R."/>
            <person name="Peplies J."/>
            <person name="Huws S.A."/>
            <person name="Newbold C.J."/>
            <person name="Golyshin P.N."/>
            <person name="Simon M.A."/>
            <person name="Lopez G."/>
            <person name="Yakimov M.M."/>
            <person name="Ferrer M."/>
        </authorList>
    </citation>
    <scope>NUCLEOTIDE SEQUENCE</scope>
</reference>
<dbReference type="Gene3D" id="3.40.710.10">
    <property type="entry name" value="DD-peptidase/beta-lactamase superfamily"/>
    <property type="match status" value="1"/>
</dbReference>
<feature type="domain" description="SGNH hydrolase-type esterase" evidence="3">
    <location>
        <begin position="401"/>
        <end position="562"/>
    </location>
</feature>
<evidence type="ECO:0000259" key="2">
    <source>
        <dbReference type="Pfam" id="PF00144"/>
    </source>
</evidence>
<organism evidence="4">
    <name type="scientific">gut metagenome</name>
    <dbReference type="NCBI Taxonomy" id="749906"/>
    <lineage>
        <taxon>unclassified sequences</taxon>
        <taxon>metagenomes</taxon>
        <taxon>organismal metagenomes</taxon>
    </lineage>
</organism>
<dbReference type="SUPFAM" id="SSF56601">
    <property type="entry name" value="beta-lactamase/transpeptidase-like"/>
    <property type="match status" value="1"/>
</dbReference>
<dbReference type="GO" id="GO:0016787">
    <property type="term" value="F:hydrolase activity"/>
    <property type="evidence" value="ECO:0007669"/>
    <property type="project" value="UniProtKB-KW"/>
</dbReference>
<keyword evidence="1" id="KW-0378">Hydrolase</keyword>
<dbReference type="InterPro" id="IPR050789">
    <property type="entry name" value="Diverse_Enzym_Activities"/>
</dbReference>
<proteinExistence type="predicted"/>
<dbReference type="AlphaFoldDB" id="J9CQK9"/>
<gene>
    <name evidence="4" type="ORF">EVA_09460</name>
</gene>
<dbReference type="Pfam" id="PF00144">
    <property type="entry name" value="Beta-lactamase"/>
    <property type="match status" value="1"/>
</dbReference>
<sequence>MPEQVGMRTEALMNADRVIEEAIADSIVPGAVLAVVHQNKIAYLKAYGHRRILPRKEAMTTNTIFDMASCSKSMSTALCTMKLLEQGRIQLQDPVQLYFPDFKPWIQEDGTKEKNIRILHLLTHTSGLPAYAPVAQVEQQKGVSNQQKLLDYICNCPRTFEPNENFRYSCLNFVMLQYIIEKVSKQSLSDFAQQHLFSKLGMKHTGYCPTSNLALIAPTEKQADGHILCGEVHDPLARILQKGVSGNAGLFSTAEDIAILCAALQNEGEWNGQRILSPLTVKAMRSIPFETQKWGRTLGWDCRTPYASNKGDLLGPNTYGHTGYTGTSIVIDPDNDLSIILLTNAVHPHDKSSVVRLRSQVANAVAASLYPPKRIYTEHYYKRFLQFMDEPSIQPSDIIMLGNSLTEGGKAWNERLNNPHVRNRGIIGDDTEGINDRLHQILPGHPAKLFLLIGINDLSRDLTPDSIVCAIRDIVGRIQQESPQTQIYLQSLLPINESFQRYKRLTGKGCLIPNINQGLKTLAKEKKVKFIDLYPLFTEKGKNILRPEVTTDGLHLNEKGYSIWVEKLKKHI</sequence>
<protein>
    <submittedName>
        <fullName evidence="4">Beta-lactamase-related protein</fullName>
    </submittedName>
</protein>
<comment type="caution">
    <text evidence="4">The sequence shown here is derived from an EMBL/GenBank/DDBJ whole genome shotgun (WGS) entry which is preliminary data.</text>
</comment>
<dbReference type="Pfam" id="PF13472">
    <property type="entry name" value="Lipase_GDSL_2"/>
    <property type="match status" value="1"/>
</dbReference>
<dbReference type="Gene3D" id="3.40.50.1110">
    <property type="entry name" value="SGNH hydrolase"/>
    <property type="match status" value="1"/>
</dbReference>